<dbReference type="EMBL" id="JAGQHS010000484">
    <property type="protein sequence ID" value="MCA9759769.1"/>
    <property type="molecule type" value="Genomic_DNA"/>
</dbReference>
<evidence type="ECO:0000259" key="9">
    <source>
        <dbReference type="PROSITE" id="PS50928"/>
    </source>
</evidence>
<accession>A0A956SHL9</accession>
<keyword evidence="3" id="KW-1003">Cell membrane</keyword>
<organism evidence="10 11">
    <name type="scientific">Eiseniibacteriota bacterium</name>
    <dbReference type="NCBI Taxonomy" id="2212470"/>
    <lineage>
        <taxon>Bacteria</taxon>
        <taxon>Candidatus Eiseniibacteriota</taxon>
    </lineage>
</organism>
<dbReference type="CDD" id="cd06261">
    <property type="entry name" value="TM_PBP2"/>
    <property type="match status" value="1"/>
</dbReference>
<name>A0A956SHL9_UNCEI</name>
<feature type="compositionally biased region" description="Basic and acidic residues" evidence="8">
    <location>
        <begin position="1"/>
        <end position="20"/>
    </location>
</feature>
<reference evidence="10" key="2">
    <citation type="journal article" date="2021" name="Microbiome">
        <title>Successional dynamics and alternative stable states in a saline activated sludge microbial community over 9 years.</title>
        <authorList>
            <person name="Wang Y."/>
            <person name="Ye J."/>
            <person name="Ju F."/>
            <person name="Liu L."/>
            <person name="Boyd J.A."/>
            <person name="Deng Y."/>
            <person name="Parks D.H."/>
            <person name="Jiang X."/>
            <person name="Yin X."/>
            <person name="Woodcroft B.J."/>
            <person name="Tyson G.W."/>
            <person name="Hugenholtz P."/>
            <person name="Polz M.F."/>
            <person name="Zhang T."/>
        </authorList>
    </citation>
    <scope>NUCLEOTIDE SEQUENCE</scope>
    <source>
        <strain evidence="10">HKST-UBA02</strain>
    </source>
</reference>
<protein>
    <submittedName>
        <fullName evidence="10">ABC transporter permease subunit</fullName>
    </submittedName>
</protein>
<evidence type="ECO:0000256" key="5">
    <source>
        <dbReference type="ARBA" id="ARBA00022989"/>
    </source>
</evidence>
<evidence type="ECO:0000256" key="7">
    <source>
        <dbReference type="RuleBase" id="RU363032"/>
    </source>
</evidence>
<dbReference type="GO" id="GO:0005886">
    <property type="term" value="C:plasma membrane"/>
    <property type="evidence" value="ECO:0007669"/>
    <property type="project" value="UniProtKB-SubCell"/>
</dbReference>
<reference evidence="10" key="1">
    <citation type="submission" date="2020-04" db="EMBL/GenBank/DDBJ databases">
        <authorList>
            <person name="Zhang T."/>
        </authorList>
    </citation>
    <scope>NUCLEOTIDE SEQUENCE</scope>
    <source>
        <strain evidence="10">HKST-UBA02</strain>
    </source>
</reference>
<evidence type="ECO:0000313" key="11">
    <source>
        <dbReference type="Proteomes" id="UP000739538"/>
    </source>
</evidence>
<sequence length="336" mass="37165">MTRRDEGASPETRKGDETPRGEVAGIRAAASPADRAARVDALRRARPQRRFLRFSLFLLGALFAYAWASGAFTFVDLGTERAQRNLTRFLEEIRPYPLQGVPWDFSVYVTWFRDVILPHTGVALLATLALSVAAIFVAAFLGAALAPFAARTLATPSPYLSAGQAPRATTRLFWRGAVIVSRALFVFTRSVPEYVWAFLFLSTLGVGPWPAVLALATHNMGILGRLYAESIENSPGASSVHFRATGASRAQIYFASLLPGALGRYLLYFFYRWETCVREATVLGLLGFVSLGWFIQDARAGVRYDEMFHFILLGSVLIVFGDVVSGWVRKRIRQSV</sequence>
<proteinExistence type="inferred from homology"/>
<keyword evidence="5 7" id="KW-1133">Transmembrane helix</keyword>
<dbReference type="InterPro" id="IPR000515">
    <property type="entry name" value="MetI-like"/>
</dbReference>
<evidence type="ECO:0000256" key="4">
    <source>
        <dbReference type="ARBA" id="ARBA00022692"/>
    </source>
</evidence>
<dbReference type="SUPFAM" id="SSF161098">
    <property type="entry name" value="MetI-like"/>
    <property type="match status" value="1"/>
</dbReference>
<keyword evidence="2 7" id="KW-0813">Transport</keyword>
<dbReference type="AlphaFoldDB" id="A0A956SHL9"/>
<comment type="similarity">
    <text evidence="7">Belongs to the binding-protein-dependent transport system permease family.</text>
</comment>
<feature type="transmembrane region" description="Helical" evidence="7">
    <location>
        <begin position="307"/>
        <end position="328"/>
    </location>
</feature>
<dbReference type="Proteomes" id="UP000739538">
    <property type="component" value="Unassembled WGS sequence"/>
</dbReference>
<evidence type="ECO:0000313" key="10">
    <source>
        <dbReference type="EMBL" id="MCA9759769.1"/>
    </source>
</evidence>
<feature type="transmembrane region" description="Helical" evidence="7">
    <location>
        <begin position="122"/>
        <end position="151"/>
    </location>
</feature>
<dbReference type="PROSITE" id="PS50928">
    <property type="entry name" value="ABC_TM1"/>
    <property type="match status" value="1"/>
</dbReference>
<dbReference type="PANTHER" id="PTHR30043">
    <property type="entry name" value="PHOSPHONATES TRANSPORT SYSTEM PERMEASE PROTEIN"/>
    <property type="match status" value="1"/>
</dbReference>
<keyword evidence="6 7" id="KW-0472">Membrane</keyword>
<evidence type="ECO:0000256" key="3">
    <source>
        <dbReference type="ARBA" id="ARBA00022475"/>
    </source>
</evidence>
<dbReference type="PANTHER" id="PTHR30043:SF1">
    <property type="entry name" value="ABC TRANSPORT SYSTEM PERMEASE PROTEIN P69"/>
    <property type="match status" value="1"/>
</dbReference>
<dbReference type="Pfam" id="PF00528">
    <property type="entry name" value="BPD_transp_1"/>
    <property type="match status" value="1"/>
</dbReference>
<gene>
    <name evidence="10" type="ORF">KDA27_28490</name>
</gene>
<feature type="transmembrane region" description="Helical" evidence="7">
    <location>
        <begin position="252"/>
        <end position="271"/>
    </location>
</feature>
<comment type="subcellular location">
    <subcellularLocation>
        <location evidence="1 7">Cell membrane</location>
        <topology evidence="1 7">Multi-pass membrane protein</topology>
    </subcellularLocation>
</comment>
<feature type="transmembrane region" description="Helical" evidence="7">
    <location>
        <begin position="194"/>
        <end position="216"/>
    </location>
</feature>
<evidence type="ECO:0000256" key="8">
    <source>
        <dbReference type="SAM" id="MobiDB-lite"/>
    </source>
</evidence>
<feature type="transmembrane region" description="Helical" evidence="7">
    <location>
        <begin position="51"/>
        <end position="68"/>
    </location>
</feature>
<evidence type="ECO:0000256" key="2">
    <source>
        <dbReference type="ARBA" id="ARBA00022448"/>
    </source>
</evidence>
<evidence type="ECO:0000256" key="6">
    <source>
        <dbReference type="ARBA" id="ARBA00023136"/>
    </source>
</evidence>
<comment type="caution">
    <text evidence="10">The sequence shown here is derived from an EMBL/GenBank/DDBJ whole genome shotgun (WGS) entry which is preliminary data.</text>
</comment>
<feature type="domain" description="ABC transmembrane type-1" evidence="9">
    <location>
        <begin position="124"/>
        <end position="329"/>
    </location>
</feature>
<evidence type="ECO:0000256" key="1">
    <source>
        <dbReference type="ARBA" id="ARBA00004651"/>
    </source>
</evidence>
<dbReference type="Gene3D" id="1.10.3720.10">
    <property type="entry name" value="MetI-like"/>
    <property type="match status" value="1"/>
</dbReference>
<dbReference type="GO" id="GO:0055085">
    <property type="term" value="P:transmembrane transport"/>
    <property type="evidence" value="ECO:0007669"/>
    <property type="project" value="InterPro"/>
</dbReference>
<feature type="region of interest" description="Disordered" evidence="8">
    <location>
        <begin position="1"/>
        <end position="24"/>
    </location>
</feature>
<feature type="transmembrane region" description="Helical" evidence="7">
    <location>
        <begin position="277"/>
        <end position="295"/>
    </location>
</feature>
<dbReference type="InterPro" id="IPR035906">
    <property type="entry name" value="MetI-like_sf"/>
</dbReference>
<keyword evidence="4 7" id="KW-0812">Transmembrane</keyword>